<organism evidence="2 3">
    <name type="scientific">Ricinus communis</name>
    <name type="common">Castor bean</name>
    <dbReference type="NCBI Taxonomy" id="3988"/>
    <lineage>
        <taxon>Eukaryota</taxon>
        <taxon>Viridiplantae</taxon>
        <taxon>Streptophyta</taxon>
        <taxon>Embryophyta</taxon>
        <taxon>Tracheophyta</taxon>
        <taxon>Spermatophyta</taxon>
        <taxon>Magnoliopsida</taxon>
        <taxon>eudicotyledons</taxon>
        <taxon>Gunneridae</taxon>
        <taxon>Pentapetalae</taxon>
        <taxon>rosids</taxon>
        <taxon>fabids</taxon>
        <taxon>Malpighiales</taxon>
        <taxon>Euphorbiaceae</taxon>
        <taxon>Acalyphoideae</taxon>
        <taxon>Acalypheae</taxon>
        <taxon>Ricinus</taxon>
    </lineage>
</organism>
<dbReference type="InParanoid" id="B9RAF0"/>
<evidence type="ECO:0000313" key="2">
    <source>
        <dbReference type="EMBL" id="EEF51777.1"/>
    </source>
</evidence>
<dbReference type="AlphaFoldDB" id="B9RAF0"/>
<keyword evidence="3" id="KW-1185">Reference proteome</keyword>
<proteinExistence type="predicted"/>
<protein>
    <submittedName>
        <fullName evidence="2">Uncharacterized protein</fullName>
    </submittedName>
</protein>
<feature type="region of interest" description="Disordered" evidence="1">
    <location>
        <begin position="60"/>
        <end position="95"/>
    </location>
</feature>
<evidence type="ECO:0000313" key="3">
    <source>
        <dbReference type="Proteomes" id="UP000008311"/>
    </source>
</evidence>
<dbReference type="Proteomes" id="UP000008311">
    <property type="component" value="Unassembled WGS sequence"/>
</dbReference>
<gene>
    <name evidence="2" type="ORF">RCOM_1505990</name>
</gene>
<reference evidence="3" key="1">
    <citation type="journal article" date="2010" name="Nat. Biotechnol.">
        <title>Draft genome sequence of the oilseed species Ricinus communis.</title>
        <authorList>
            <person name="Chan A.P."/>
            <person name="Crabtree J."/>
            <person name="Zhao Q."/>
            <person name="Lorenzi H."/>
            <person name="Orvis J."/>
            <person name="Puiu D."/>
            <person name="Melake-Berhan A."/>
            <person name="Jones K.M."/>
            <person name="Redman J."/>
            <person name="Chen G."/>
            <person name="Cahoon E.B."/>
            <person name="Gedil M."/>
            <person name="Stanke M."/>
            <person name="Haas B.J."/>
            <person name="Wortman J.R."/>
            <person name="Fraser-Liggett C.M."/>
            <person name="Ravel J."/>
            <person name="Rabinowicz P.D."/>
        </authorList>
    </citation>
    <scope>NUCLEOTIDE SEQUENCE [LARGE SCALE GENOMIC DNA]</scope>
    <source>
        <strain evidence="3">cv. Hale</strain>
    </source>
</reference>
<name>B9RAF0_RICCO</name>
<dbReference type="EMBL" id="EQ973773">
    <property type="protein sequence ID" value="EEF51777.1"/>
    <property type="molecule type" value="Genomic_DNA"/>
</dbReference>
<evidence type="ECO:0000256" key="1">
    <source>
        <dbReference type="SAM" id="MobiDB-lite"/>
    </source>
</evidence>
<sequence length="95" mass="10660">MADGLLWKQQFTSLILMQYGSKDLRIILVDGEAGIAKASSTLLAEAQALLNMIKETSLRRRRRRRSSNIKRSLTNKGASSQEGGLEPEQPRWFVA</sequence>
<feature type="compositionally biased region" description="Polar residues" evidence="1">
    <location>
        <begin position="69"/>
        <end position="82"/>
    </location>
</feature>
<accession>B9RAF0</accession>